<name>A0A918IEB8_9ACTN</name>
<protein>
    <submittedName>
        <fullName evidence="8">AmmeMemoRadiSam system radical SAM enzyme</fullName>
    </submittedName>
</protein>
<sequence>MGMQWTPAVLHRPQRGRVQCMLCPFRCALQDGETGLCGVRRRSGDRLETATFASSVRHWDAVERKPLYHYRPGTPCLTLAAPGCTFACDYCINHRMSQYGRVDSVRWDAEPVDPAEVTGEAAGRSGCVAISYTEPSLAIELTAALAEAGRPLGVEVVWKSNGFLTAEAVELAARHVAAVNVDVKTLDERDHRELTGARPGPVLDALTGLRERGVWLEVSTPLIPGLTAGPGTLRPIARALAALDPAIPWHLVRATPAHRRTGHAPTPVADLEAGVRIGQEEGLRHVYVERALGADGRATRCARCGGTVVARDVWALGENLLKDGRCPRCGAEVEGRW</sequence>
<feature type="binding site" evidence="6">
    <location>
        <position position="91"/>
    </location>
    <ligand>
        <name>[4Fe-4S] cluster</name>
        <dbReference type="ChEBI" id="CHEBI:49883"/>
        <note>4Fe-4S-S-AdoMet</note>
    </ligand>
</feature>
<keyword evidence="1" id="KW-0004">4Fe-4S</keyword>
<dbReference type="AlphaFoldDB" id="A0A918IEB8"/>
<evidence type="ECO:0000256" key="3">
    <source>
        <dbReference type="ARBA" id="ARBA00022723"/>
    </source>
</evidence>
<dbReference type="PIRSF" id="PIRSF004869">
    <property type="entry name" value="PflX_prd"/>
    <property type="match status" value="1"/>
</dbReference>
<reference evidence="8" key="1">
    <citation type="journal article" date="2014" name="Int. J. Syst. Evol. Microbiol.">
        <title>Complete genome sequence of Corynebacterium casei LMG S-19264T (=DSM 44701T), isolated from a smear-ripened cheese.</title>
        <authorList>
            <consortium name="US DOE Joint Genome Institute (JGI-PGF)"/>
            <person name="Walter F."/>
            <person name="Albersmeier A."/>
            <person name="Kalinowski J."/>
            <person name="Ruckert C."/>
        </authorList>
    </citation>
    <scope>NUCLEOTIDE SEQUENCE</scope>
    <source>
        <strain evidence="8">JCM 4369</strain>
    </source>
</reference>
<dbReference type="InterPro" id="IPR007197">
    <property type="entry name" value="rSAM"/>
</dbReference>
<evidence type="ECO:0000256" key="4">
    <source>
        <dbReference type="ARBA" id="ARBA00023004"/>
    </source>
</evidence>
<evidence type="ECO:0000256" key="6">
    <source>
        <dbReference type="PIRSR" id="PIRSR004869-50"/>
    </source>
</evidence>
<dbReference type="PANTHER" id="PTHR30352:SF5">
    <property type="entry name" value="PYRUVATE FORMATE-LYASE 1-ACTIVATING ENZYME"/>
    <property type="match status" value="1"/>
</dbReference>
<organism evidence="8 9">
    <name type="scientific">Streptomyces filipinensis</name>
    <dbReference type="NCBI Taxonomy" id="66887"/>
    <lineage>
        <taxon>Bacteria</taxon>
        <taxon>Bacillati</taxon>
        <taxon>Actinomycetota</taxon>
        <taxon>Actinomycetes</taxon>
        <taxon>Kitasatosporales</taxon>
        <taxon>Streptomycetaceae</taxon>
        <taxon>Streptomyces</taxon>
    </lineage>
</organism>
<evidence type="ECO:0000313" key="8">
    <source>
        <dbReference type="EMBL" id="GGV07275.1"/>
    </source>
</evidence>
<dbReference type="InterPro" id="IPR016431">
    <property type="entry name" value="Pyrv-formate_lyase-activ_prd"/>
</dbReference>
<accession>A0A918IEB8</accession>
<dbReference type="PANTHER" id="PTHR30352">
    <property type="entry name" value="PYRUVATE FORMATE-LYASE-ACTIVATING ENZYME"/>
    <property type="match status" value="1"/>
</dbReference>
<dbReference type="SUPFAM" id="SSF102114">
    <property type="entry name" value="Radical SAM enzymes"/>
    <property type="match status" value="1"/>
</dbReference>
<reference evidence="8" key="2">
    <citation type="submission" date="2020-09" db="EMBL/GenBank/DDBJ databases">
        <authorList>
            <person name="Sun Q."/>
            <person name="Ohkuma M."/>
        </authorList>
    </citation>
    <scope>NUCLEOTIDE SEQUENCE</scope>
    <source>
        <strain evidence="8">JCM 4369</strain>
    </source>
</reference>
<comment type="caution">
    <text evidence="8">The sequence shown here is derived from an EMBL/GenBank/DDBJ whole genome shotgun (WGS) entry which is preliminary data.</text>
</comment>
<dbReference type="SFLD" id="SFLDG01101">
    <property type="entry name" value="Uncharacterised_Radical_SAM_Su"/>
    <property type="match status" value="1"/>
</dbReference>
<keyword evidence="3 6" id="KW-0479">Metal-binding</keyword>
<keyword evidence="9" id="KW-1185">Reference proteome</keyword>
<evidence type="ECO:0000259" key="7">
    <source>
        <dbReference type="PROSITE" id="PS51918"/>
    </source>
</evidence>
<dbReference type="GO" id="GO:0003824">
    <property type="term" value="F:catalytic activity"/>
    <property type="evidence" value="ECO:0007669"/>
    <property type="project" value="InterPro"/>
</dbReference>
<evidence type="ECO:0000256" key="1">
    <source>
        <dbReference type="ARBA" id="ARBA00022485"/>
    </source>
</evidence>
<feature type="binding site" evidence="6">
    <location>
        <position position="88"/>
    </location>
    <ligand>
        <name>[4Fe-4S] cluster</name>
        <dbReference type="ChEBI" id="CHEBI:49883"/>
        <note>4Fe-4S-S-AdoMet</note>
    </ligand>
</feature>
<dbReference type="Proteomes" id="UP000618795">
    <property type="component" value="Unassembled WGS sequence"/>
</dbReference>
<dbReference type="InterPro" id="IPR027596">
    <property type="entry name" value="AmmeMemoSam_rS"/>
</dbReference>
<dbReference type="GO" id="GO:0046872">
    <property type="term" value="F:metal ion binding"/>
    <property type="evidence" value="ECO:0007669"/>
    <property type="project" value="UniProtKB-KW"/>
</dbReference>
<evidence type="ECO:0000256" key="2">
    <source>
        <dbReference type="ARBA" id="ARBA00022691"/>
    </source>
</evidence>
<evidence type="ECO:0000313" key="9">
    <source>
        <dbReference type="Proteomes" id="UP000618795"/>
    </source>
</evidence>
<feature type="binding site" evidence="6">
    <location>
        <position position="84"/>
    </location>
    <ligand>
        <name>[4Fe-4S] cluster</name>
        <dbReference type="ChEBI" id="CHEBI:49883"/>
        <note>4Fe-4S-S-AdoMet</note>
    </ligand>
</feature>
<dbReference type="InterPro" id="IPR058240">
    <property type="entry name" value="rSAM_sf"/>
</dbReference>
<evidence type="ECO:0000256" key="5">
    <source>
        <dbReference type="ARBA" id="ARBA00023014"/>
    </source>
</evidence>
<keyword evidence="5 6" id="KW-0411">Iron-sulfur</keyword>
<dbReference type="GO" id="GO:0051539">
    <property type="term" value="F:4 iron, 4 sulfur cluster binding"/>
    <property type="evidence" value="ECO:0007669"/>
    <property type="project" value="UniProtKB-KW"/>
</dbReference>
<dbReference type="PROSITE" id="PS51918">
    <property type="entry name" value="RADICAL_SAM"/>
    <property type="match status" value="1"/>
</dbReference>
<dbReference type="InterPro" id="IPR013785">
    <property type="entry name" value="Aldolase_TIM"/>
</dbReference>
<dbReference type="CDD" id="cd01335">
    <property type="entry name" value="Radical_SAM"/>
    <property type="match status" value="1"/>
</dbReference>
<dbReference type="InterPro" id="IPR006638">
    <property type="entry name" value="Elp3/MiaA/NifB-like_rSAM"/>
</dbReference>
<proteinExistence type="predicted"/>
<dbReference type="SMART" id="SM00729">
    <property type="entry name" value="Elp3"/>
    <property type="match status" value="1"/>
</dbReference>
<comment type="cofactor">
    <cofactor evidence="6">
        <name>[4Fe-4S] cluster</name>
        <dbReference type="ChEBI" id="CHEBI:49883"/>
    </cofactor>
    <text evidence="6">Binds 1 [4Fe-4S] cluster. The cluster is coordinated with 3 cysteines and an exchangeable S-adenosyl-L-methionine.</text>
</comment>
<gene>
    <name evidence="8" type="ORF">GCM10010260_51210</name>
</gene>
<feature type="domain" description="Radical SAM core" evidence="7">
    <location>
        <begin position="69"/>
        <end position="284"/>
    </location>
</feature>
<dbReference type="NCBIfam" id="TIGR04337">
    <property type="entry name" value="AmmeMemoSam_rS"/>
    <property type="match status" value="1"/>
</dbReference>
<dbReference type="InterPro" id="IPR034457">
    <property type="entry name" value="Organic_radical-activating"/>
</dbReference>
<dbReference type="EMBL" id="BMTD01000012">
    <property type="protein sequence ID" value="GGV07275.1"/>
    <property type="molecule type" value="Genomic_DNA"/>
</dbReference>
<keyword evidence="2 6" id="KW-0949">S-adenosyl-L-methionine</keyword>
<dbReference type="SFLD" id="SFLDS00029">
    <property type="entry name" value="Radical_SAM"/>
    <property type="match status" value="1"/>
</dbReference>
<dbReference type="Pfam" id="PF04055">
    <property type="entry name" value="Radical_SAM"/>
    <property type="match status" value="1"/>
</dbReference>
<keyword evidence="4 6" id="KW-0408">Iron</keyword>
<dbReference type="Gene3D" id="3.20.20.70">
    <property type="entry name" value="Aldolase class I"/>
    <property type="match status" value="1"/>
</dbReference>